<comment type="subcellular location">
    <subcellularLocation>
        <location evidence="1">Cell membrane</location>
        <topology evidence="1">Multi-pass membrane protein</topology>
    </subcellularLocation>
</comment>
<dbReference type="Pfam" id="PF00892">
    <property type="entry name" value="EamA"/>
    <property type="match status" value="2"/>
</dbReference>
<evidence type="ECO:0000256" key="5">
    <source>
        <dbReference type="ARBA" id="ARBA00022989"/>
    </source>
</evidence>
<evidence type="ECO:0000256" key="7">
    <source>
        <dbReference type="SAM" id="Phobius"/>
    </source>
</evidence>
<feature type="transmembrane region" description="Helical" evidence="7">
    <location>
        <begin position="9"/>
        <end position="33"/>
    </location>
</feature>
<evidence type="ECO:0000256" key="3">
    <source>
        <dbReference type="ARBA" id="ARBA00022475"/>
    </source>
</evidence>
<sequence length="292" mass="31272">MINQYLGPIYLTLAASIWGGMYVVSKMVLTMIAPLELVWFRYIVALLTLVAFGAATGQSWKIHKKDIPLILLIGLVGYFLSIWAQFAGTQLSSAQMGAIITSATPAFMVIFAKILLKETITLRKGISVCLATIGVLCIIGVGDVGISSKLGGMILGGAALTWAFMSVLVKKVPSGYSQLVITTYAILAATLAMTPLVITNINLVQIQHVLLEPLVWGGILYLGIVSTAGAFFFWNKGLQLVDATRAGVYFFFQPLVGTLLGYFFLGEQVGIGFWIGTALIIGGVLLVVKDPS</sequence>
<feature type="transmembrane region" description="Helical" evidence="7">
    <location>
        <begin position="94"/>
        <end position="116"/>
    </location>
</feature>
<feature type="domain" description="EamA" evidence="8">
    <location>
        <begin position="156"/>
        <end position="288"/>
    </location>
</feature>
<feature type="transmembrane region" description="Helical" evidence="7">
    <location>
        <begin position="39"/>
        <end position="57"/>
    </location>
</feature>
<feature type="transmembrane region" description="Helical" evidence="7">
    <location>
        <begin position="128"/>
        <end position="146"/>
    </location>
</feature>
<feature type="transmembrane region" description="Helical" evidence="7">
    <location>
        <begin position="69"/>
        <end position="88"/>
    </location>
</feature>
<feature type="transmembrane region" description="Helical" evidence="7">
    <location>
        <begin position="271"/>
        <end position="288"/>
    </location>
</feature>
<feature type="transmembrane region" description="Helical" evidence="7">
    <location>
        <begin position="181"/>
        <end position="201"/>
    </location>
</feature>
<name>I9L794_9FIRM</name>
<dbReference type="InterPro" id="IPR050638">
    <property type="entry name" value="AA-Vitamin_Transporters"/>
</dbReference>
<keyword evidence="5 7" id="KW-1133">Transmembrane helix</keyword>
<evidence type="ECO:0000256" key="2">
    <source>
        <dbReference type="ARBA" id="ARBA00007362"/>
    </source>
</evidence>
<dbReference type="PANTHER" id="PTHR32322">
    <property type="entry name" value="INNER MEMBRANE TRANSPORTER"/>
    <property type="match status" value="1"/>
</dbReference>
<evidence type="ECO:0000313" key="10">
    <source>
        <dbReference type="Proteomes" id="UP000004324"/>
    </source>
</evidence>
<evidence type="ECO:0000256" key="6">
    <source>
        <dbReference type="ARBA" id="ARBA00023136"/>
    </source>
</evidence>
<comment type="caution">
    <text evidence="9">The sequence shown here is derived from an EMBL/GenBank/DDBJ whole genome shotgun (WGS) entry which is preliminary data.</text>
</comment>
<comment type="similarity">
    <text evidence="2">Belongs to the EamA transporter family.</text>
</comment>
<keyword evidence="10" id="KW-1185">Reference proteome</keyword>
<keyword evidence="4 7" id="KW-0812">Transmembrane</keyword>
<evidence type="ECO:0000259" key="8">
    <source>
        <dbReference type="Pfam" id="PF00892"/>
    </source>
</evidence>
<evidence type="ECO:0000256" key="1">
    <source>
        <dbReference type="ARBA" id="ARBA00004651"/>
    </source>
</evidence>
<dbReference type="InterPro" id="IPR037185">
    <property type="entry name" value="EmrE-like"/>
</dbReference>
<reference evidence="9 10" key="1">
    <citation type="journal article" date="2012" name="J. Bacteriol.">
        <title>Draft Genome Sequences for Two Metal-Reducing Pelosinus fermentans Strains Isolated from a Cr(VI)-Contaminated Site and for Type Strain R7.</title>
        <authorList>
            <person name="Brown S.D."/>
            <person name="Podar M."/>
            <person name="Klingeman D.M."/>
            <person name="Johnson C.M."/>
            <person name="Yang Z.K."/>
            <person name="Utturkar S.M."/>
            <person name="Land M.L."/>
            <person name="Mosher J.J."/>
            <person name="Hurt R.A.Jr."/>
            <person name="Phelps T.J."/>
            <person name="Palumbo A.V."/>
            <person name="Arkin A.P."/>
            <person name="Hazen T.C."/>
            <person name="Elias D.A."/>
        </authorList>
    </citation>
    <scope>NUCLEOTIDE SEQUENCE [LARGE SCALE GENOMIC DNA]</scope>
    <source>
        <strain evidence="9 10">B4</strain>
    </source>
</reference>
<dbReference type="RefSeq" id="WP_007937127.1">
    <property type="nucleotide sequence ID" value="NZ_AKVJ01000066.1"/>
</dbReference>
<feature type="transmembrane region" description="Helical" evidence="7">
    <location>
        <begin position="213"/>
        <end position="234"/>
    </location>
</feature>
<protein>
    <recommendedName>
        <fullName evidence="8">EamA domain-containing protein</fullName>
    </recommendedName>
</protein>
<keyword evidence="3" id="KW-1003">Cell membrane</keyword>
<dbReference type="AlphaFoldDB" id="I9L794"/>
<proteinExistence type="inferred from homology"/>
<feature type="transmembrane region" description="Helical" evidence="7">
    <location>
        <begin position="246"/>
        <end position="265"/>
    </location>
</feature>
<gene>
    <name evidence="9" type="ORF">FB4_0750</name>
</gene>
<feature type="transmembrane region" description="Helical" evidence="7">
    <location>
        <begin position="152"/>
        <end position="169"/>
    </location>
</feature>
<accession>I9L794</accession>
<organism evidence="9 10">
    <name type="scientific">Pelosinus fermentans B4</name>
    <dbReference type="NCBI Taxonomy" id="1149862"/>
    <lineage>
        <taxon>Bacteria</taxon>
        <taxon>Bacillati</taxon>
        <taxon>Bacillota</taxon>
        <taxon>Negativicutes</taxon>
        <taxon>Selenomonadales</taxon>
        <taxon>Sporomusaceae</taxon>
        <taxon>Pelosinus</taxon>
    </lineage>
</organism>
<evidence type="ECO:0000256" key="4">
    <source>
        <dbReference type="ARBA" id="ARBA00022692"/>
    </source>
</evidence>
<dbReference type="EMBL" id="AKVJ01000066">
    <property type="protein sequence ID" value="EIW16239.1"/>
    <property type="molecule type" value="Genomic_DNA"/>
</dbReference>
<dbReference type="PATRIC" id="fig|1149862.3.peg.3749"/>
<evidence type="ECO:0000313" key="9">
    <source>
        <dbReference type="EMBL" id="EIW16239.1"/>
    </source>
</evidence>
<dbReference type="Proteomes" id="UP000004324">
    <property type="component" value="Unassembled WGS sequence"/>
</dbReference>
<keyword evidence="6 7" id="KW-0472">Membrane</keyword>
<dbReference type="PANTHER" id="PTHR32322:SF18">
    <property type="entry name" value="S-ADENOSYLMETHIONINE_S-ADENOSYLHOMOCYSTEINE TRANSPORTER"/>
    <property type="match status" value="1"/>
</dbReference>
<dbReference type="InterPro" id="IPR000620">
    <property type="entry name" value="EamA_dom"/>
</dbReference>
<dbReference type="GO" id="GO:0005886">
    <property type="term" value="C:plasma membrane"/>
    <property type="evidence" value="ECO:0007669"/>
    <property type="project" value="UniProtKB-SubCell"/>
</dbReference>
<feature type="domain" description="EamA" evidence="8">
    <location>
        <begin position="7"/>
        <end position="139"/>
    </location>
</feature>
<dbReference type="SUPFAM" id="SSF103481">
    <property type="entry name" value="Multidrug resistance efflux transporter EmrE"/>
    <property type="match status" value="2"/>
</dbReference>
<dbReference type="OrthoDB" id="34284at2"/>